<proteinExistence type="inferred from homology"/>
<dbReference type="Proteomes" id="UP000000495">
    <property type="component" value="Chromosome"/>
</dbReference>
<evidence type="ECO:0000256" key="2">
    <source>
        <dbReference type="ARBA" id="ARBA00022801"/>
    </source>
</evidence>
<dbReference type="NCBIfam" id="NF009789">
    <property type="entry name" value="PRK13281.1"/>
    <property type="match status" value="1"/>
</dbReference>
<evidence type="ECO:0000313" key="4">
    <source>
        <dbReference type="EMBL" id="CCB86157.1"/>
    </source>
</evidence>
<dbReference type="GO" id="GO:0006527">
    <property type="term" value="P:L-arginine catabolic process"/>
    <property type="evidence" value="ECO:0007669"/>
    <property type="project" value="UniProtKB-UniRule"/>
</dbReference>
<dbReference type="RefSeq" id="WP_013924827.1">
    <property type="nucleotide sequence ID" value="NC_015702.1"/>
</dbReference>
<dbReference type="EC" id="3.5.3.23" evidence="3"/>
<organism evidence="4 5">
    <name type="scientific">Parachlamydia acanthamoebae (strain UV7)</name>
    <dbReference type="NCBI Taxonomy" id="765952"/>
    <lineage>
        <taxon>Bacteria</taxon>
        <taxon>Pseudomonadati</taxon>
        <taxon>Chlamydiota</taxon>
        <taxon>Chlamydiia</taxon>
        <taxon>Parachlamydiales</taxon>
        <taxon>Parachlamydiaceae</taxon>
        <taxon>Parachlamydia</taxon>
    </lineage>
</organism>
<dbReference type="Gene3D" id="3.75.10.20">
    <property type="entry name" value="Succinylarginine dihydrolase"/>
    <property type="match status" value="1"/>
</dbReference>
<gene>
    <name evidence="4" type="primary">astB</name>
    <name evidence="4" type="ordered locus">PUV_12070</name>
</gene>
<dbReference type="Pfam" id="PF04996">
    <property type="entry name" value="AstB"/>
    <property type="match status" value="1"/>
</dbReference>
<accession>F8KZ34</accession>
<dbReference type="NCBIfam" id="TIGR03241">
    <property type="entry name" value="arg_catab_astB"/>
    <property type="match status" value="1"/>
</dbReference>
<dbReference type="HOGENOM" id="CLU_053835_0_0_0"/>
<dbReference type="KEGG" id="puv:PUV_12070"/>
<sequence>MNQAYEVNFDGLVGPTHNYSGLSYGNTASLHNQNLPSNPRAAALQGLEKMKMLHDLGIKQGVFPPHERPHLPTLRVLGFTESEDRLGEAVFKTSPEIFFNCFSAAAMWTANAATVSPSVDSSDKHVHFTPANLCSKFHRSFEHHTTQKILKTIFSNPIYFIHHDALPSNSYFSDEGAANHTRFCNGYGNPGIQLFVYGKSSFHPTIIQPLKFPARQADEASYAIARLHKLYPKHTVFAQQSPEAIDAGVFHNDVISVGNQHLFFYHEDAFFRTEEVIQDLQKKVRDICLQDLFLIKVPKKRISLAQAVKSYLFNSQIVTLEDQTMTILAPQECQMTPEVELFLRELSQEPQNPINSIRYLDLNQSMQNGGGPACLRLRIVLTEQELAETHPHVLFTETLYQNLSKWIQKHYRDRLTPHELVDPTLIQETRQALDELTQILQLGSIYSFQQN</sequence>
<keyword evidence="5" id="KW-1185">Reference proteome</keyword>
<dbReference type="STRING" id="765952.PUV_12070"/>
<dbReference type="PANTHER" id="PTHR30420">
    <property type="entry name" value="N-SUCCINYLARGININE DIHYDROLASE"/>
    <property type="match status" value="1"/>
</dbReference>
<dbReference type="HAMAP" id="MF_01172">
    <property type="entry name" value="AstB"/>
    <property type="match status" value="1"/>
</dbReference>
<dbReference type="InterPro" id="IPR007079">
    <property type="entry name" value="SuccinylArg_d-Hdrlase_AstB"/>
</dbReference>
<dbReference type="InterPro" id="IPR037031">
    <property type="entry name" value="AstB_sf"/>
</dbReference>
<dbReference type="eggNOG" id="COG3724">
    <property type="taxonomic scope" value="Bacteria"/>
</dbReference>
<dbReference type="PANTHER" id="PTHR30420:SF2">
    <property type="entry name" value="N-SUCCINYLARGININE DIHYDROLASE"/>
    <property type="match status" value="1"/>
</dbReference>
<dbReference type="OrthoDB" id="248552at2"/>
<dbReference type="SUPFAM" id="SSF55909">
    <property type="entry name" value="Pentein"/>
    <property type="match status" value="1"/>
</dbReference>
<name>F8KZ34_PARAV</name>
<dbReference type="GO" id="GO:0009015">
    <property type="term" value="F:N-succinylarginine dihydrolase activity"/>
    <property type="evidence" value="ECO:0007669"/>
    <property type="project" value="UniProtKB-UniRule"/>
</dbReference>
<keyword evidence="1" id="KW-0056">Arginine metabolism</keyword>
<dbReference type="AlphaFoldDB" id="F8KZ34"/>
<reference evidence="4 5" key="2">
    <citation type="journal article" date="2011" name="Mol. Biol. Evol.">
        <title>Unity in variety--the pan-genome of the Chlamydiae.</title>
        <authorList>
            <person name="Collingro A."/>
            <person name="Tischler P."/>
            <person name="Weinmaier T."/>
            <person name="Penz T."/>
            <person name="Heinz E."/>
            <person name="Brunham R.C."/>
            <person name="Read T.D."/>
            <person name="Bavoil P.M."/>
            <person name="Sachse K."/>
            <person name="Kahane S."/>
            <person name="Friedman M.G."/>
            <person name="Rattei T."/>
            <person name="Myers G.S."/>
            <person name="Horn M."/>
        </authorList>
    </citation>
    <scope>NUCLEOTIDE SEQUENCE [LARGE SCALE GENOMIC DNA]</scope>
    <source>
        <strain evidence="5">UV7</strain>
    </source>
</reference>
<evidence type="ECO:0000313" key="5">
    <source>
        <dbReference type="Proteomes" id="UP000000495"/>
    </source>
</evidence>
<evidence type="ECO:0000256" key="3">
    <source>
        <dbReference type="NCBIfam" id="TIGR03241"/>
    </source>
</evidence>
<dbReference type="EMBL" id="FR872580">
    <property type="protein sequence ID" value="CCB86157.1"/>
    <property type="molecule type" value="Genomic_DNA"/>
</dbReference>
<reference key="1">
    <citation type="journal article" date="2011" name="Mol. Biol. Evol.">
        <title>Unity in variety -- the pan-genome of the Chlamydiae.</title>
        <authorList>
            <person name="Collingro A."/>
            <person name="Tischler P."/>
            <person name="Weinmaier T."/>
            <person name="Penz T."/>
            <person name="Heinz E."/>
            <person name="Brunham R.C."/>
            <person name="Read T.D."/>
            <person name="Bavoil P.M."/>
            <person name="Sachse K."/>
            <person name="Kahane S."/>
            <person name="Friedman M.G."/>
            <person name="Rattei T."/>
            <person name="Myers G.S.A."/>
            <person name="Horn M."/>
        </authorList>
    </citation>
    <scope>NUCLEOTIDE SEQUENCE</scope>
    <source>
        <strain>UV7</strain>
    </source>
</reference>
<protein>
    <recommendedName>
        <fullName evidence="3">N-succinylarginine dihydrolase</fullName>
        <ecNumber evidence="3">3.5.3.23</ecNumber>
    </recommendedName>
</protein>
<evidence type="ECO:0000256" key="1">
    <source>
        <dbReference type="ARBA" id="ARBA00022503"/>
    </source>
</evidence>
<keyword evidence="2 4" id="KW-0378">Hydrolase</keyword>